<proteinExistence type="predicted"/>
<gene>
    <name evidence="1" type="ORF">EMCG_07220</name>
</gene>
<name>A0A0G2IA14_9EURO</name>
<organism evidence="1 2">
    <name type="scientific">[Emmonsia] crescens</name>
    <dbReference type="NCBI Taxonomy" id="73230"/>
    <lineage>
        <taxon>Eukaryota</taxon>
        <taxon>Fungi</taxon>
        <taxon>Dikarya</taxon>
        <taxon>Ascomycota</taxon>
        <taxon>Pezizomycotina</taxon>
        <taxon>Eurotiomycetes</taxon>
        <taxon>Eurotiomycetidae</taxon>
        <taxon>Onygenales</taxon>
        <taxon>Ajellomycetaceae</taxon>
        <taxon>Emergomyces</taxon>
    </lineage>
</organism>
<dbReference type="VEuPathDB" id="FungiDB:EMCG_07220"/>
<comment type="caution">
    <text evidence="1">The sequence shown here is derived from an EMBL/GenBank/DDBJ whole genome shotgun (WGS) entry which is preliminary data.</text>
</comment>
<evidence type="ECO:0000313" key="2">
    <source>
        <dbReference type="Proteomes" id="UP000034164"/>
    </source>
</evidence>
<sequence>MDLEGSGTSDPGNVTILKLRQEETASRVRQYVGALGYLLGTRAPHTAYTPTRYSAMQK</sequence>
<reference evidence="2" key="1">
    <citation type="journal article" date="2015" name="PLoS Genet.">
        <title>The dynamic genome and transcriptome of the human fungal pathogen Blastomyces and close relative Emmonsia.</title>
        <authorList>
            <person name="Munoz J.F."/>
            <person name="Gauthier G.M."/>
            <person name="Desjardins C.A."/>
            <person name="Gallo J.E."/>
            <person name="Holder J."/>
            <person name="Sullivan T.D."/>
            <person name="Marty A.J."/>
            <person name="Carmen J.C."/>
            <person name="Chen Z."/>
            <person name="Ding L."/>
            <person name="Gujja S."/>
            <person name="Magrini V."/>
            <person name="Misas E."/>
            <person name="Mitreva M."/>
            <person name="Priest M."/>
            <person name="Saif S."/>
            <person name="Whiston E.A."/>
            <person name="Young S."/>
            <person name="Zeng Q."/>
            <person name="Goldman W.E."/>
            <person name="Mardis E.R."/>
            <person name="Taylor J.W."/>
            <person name="McEwen J.G."/>
            <person name="Clay O.K."/>
            <person name="Klein B.S."/>
            <person name="Cuomo C.A."/>
        </authorList>
    </citation>
    <scope>NUCLEOTIDE SEQUENCE [LARGE SCALE GENOMIC DNA]</scope>
    <source>
        <strain evidence="2">UAMH 3008</strain>
    </source>
</reference>
<protein>
    <submittedName>
        <fullName evidence="1">Uncharacterized protein</fullName>
    </submittedName>
</protein>
<feature type="non-terminal residue" evidence="1">
    <location>
        <position position="58"/>
    </location>
</feature>
<dbReference type="AlphaFoldDB" id="A0A0G2IA14"/>
<accession>A0A0G2IA14</accession>
<evidence type="ECO:0000313" key="1">
    <source>
        <dbReference type="EMBL" id="KKZ67090.1"/>
    </source>
</evidence>
<dbReference type="EMBL" id="LCZI01000337">
    <property type="protein sequence ID" value="KKZ67090.1"/>
    <property type="molecule type" value="Genomic_DNA"/>
</dbReference>
<dbReference type="Proteomes" id="UP000034164">
    <property type="component" value="Unassembled WGS sequence"/>
</dbReference>